<protein>
    <recommendedName>
        <fullName evidence="2">DUF4340 domain-containing protein</fullName>
    </recommendedName>
</protein>
<dbReference type="eggNOG" id="ENOG5032XKS">
    <property type="taxonomic scope" value="Bacteria"/>
</dbReference>
<proteinExistence type="predicted"/>
<dbReference type="EMBL" id="CP001674">
    <property type="protein sequence ID" value="ACT51246.1"/>
    <property type="molecule type" value="Genomic_DNA"/>
</dbReference>
<evidence type="ECO:0000313" key="3">
    <source>
        <dbReference type="EMBL" id="ACT51246.1"/>
    </source>
</evidence>
<accession>C6X7R9</accession>
<feature type="domain" description="DUF4340" evidence="2">
    <location>
        <begin position="70"/>
        <end position="216"/>
    </location>
</feature>
<dbReference type="AlphaFoldDB" id="C6X7R9"/>
<name>C6X7R9_METGS</name>
<feature type="transmembrane region" description="Helical" evidence="1">
    <location>
        <begin position="6"/>
        <end position="24"/>
    </location>
</feature>
<dbReference type="HOGENOM" id="CLU_082698_0_0_4"/>
<reference evidence="4" key="1">
    <citation type="submission" date="2009-07" db="EMBL/GenBank/DDBJ databases">
        <title>Complete sequence of chromosome of Methylovorus sp. SIP3-4.</title>
        <authorList>
            <person name="Lucas S."/>
            <person name="Copeland A."/>
            <person name="Lapidus A."/>
            <person name="Glavina del Rio T."/>
            <person name="Tice H."/>
            <person name="Bruce D."/>
            <person name="Goodwin L."/>
            <person name="Pitluck S."/>
            <person name="Clum A."/>
            <person name="Larimer F."/>
            <person name="Land M."/>
            <person name="Hauser L."/>
            <person name="Kyrpides N."/>
            <person name="Mikhailova N."/>
            <person name="Kayluzhnaya M."/>
            <person name="Chistoserdova L."/>
        </authorList>
    </citation>
    <scope>NUCLEOTIDE SEQUENCE [LARGE SCALE GENOMIC DNA]</scope>
    <source>
        <strain evidence="4">SIP3-4</strain>
    </source>
</reference>
<sequence length="295" mass="33456" precursor="true">MRSRWIVNLILLALVAGIVSFLYLRPKPVEEKKAQQAIAISNLKIGGFSHVSIEFPARAGVEFEKIDGYWHIVKPFKARADQMAVQRILAIVAAESNDKFPATDLGRYGLDQPKIKVKLDNEEFLFGTYNPVSSDQYVAYKDAVYLVSSSYSDFASVQVEEAIDKNLLKPTEKVAGFDFSRLEQWESVRLNVDIKDGKWTTSVPDAKLTQNDMNEWFDTYWKNVDVKSVEPYTPDRKASYASFEVKLQDGSKVHFDRIQEAPEVILGRPDEGMMYHLPADFGFTLLNPPVTTNSK</sequence>
<keyword evidence="4" id="KW-1185">Reference proteome</keyword>
<evidence type="ECO:0000259" key="2">
    <source>
        <dbReference type="Pfam" id="PF14238"/>
    </source>
</evidence>
<gene>
    <name evidence="3" type="ordered locus">Msip34_2004</name>
</gene>
<evidence type="ECO:0000256" key="1">
    <source>
        <dbReference type="SAM" id="Phobius"/>
    </source>
</evidence>
<dbReference type="STRING" id="582744.Msip34_2004"/>
<dbReference type="Proteomes" id="UP000002743">
    <property type="component" value="Chromosome"/>
</dbReference>
<dbReference type="KEGG" id="mei:Msip34_2004"/>
<evidence type="ECO:0000313" key="4">
    <source>
        <dbReference type="Proteomes" id="UP000002743"/>
    </source>
</evidence>
<keyword evidence="1" id="KW-0812">Transmembrane</keyword>
<dbReference type="RefSeq" id="WP_015830597.1">
    <property type="nucleotide sequence ID" value="NC_012969.1"/>
</dbReference>
<dbReference type="Pfam" id="PF14238">
    <property type="entry name" value="DUF4340"/>
    <property type="match status" value="1"/>
</dbReference>
<reference evidence="3 4" key="2">
    <citation type="journal article" date="2011" name="J. Bacteriol.">
        <title>Genomes of three methylotrophs from a single niche uncover genetic and metabolic divergence of Methylophilaceae.</title>
        <authorList>
            <person name="Lapidus A."/>
            <person name="Clum A."/>
            <person name="Labutti K."/>
            <person name="Kaluzhnaya M.G."/>
            <person name="Lim S."/>
            <person name="Beck D.A."/>
            <person name="Glavina Del Rio T."/>
            <person name="Nolan M."/>
            <person name="Mavromatis K."/>
            <person name="Huntemann M."/>
            <person name="Lucas S."/>
            <person name="Lidstrom M.E."/>
            <person name="Ivanova N."/>
            <person name="Chistoserdova L."/>
        </authorList>
    </citation>
    <scope>NUCLEOTIDE SEQUENCE [LARGE SCALE GENOMIC DNA]</scope>
    <source>
        <strain evidence="3 4">SIP3-4</strain>
    </source>
</reference>
<keyword evidence="1" id="KW-1133">Transmembrane helix</keyword>
<dbReference type="InterPro" id="IPR025641">
    <property type="entry name" value="DUF4340"/>
</dbReference>
<organism evidence="3 4">
    <name type="scientific">Methylovorus glucosotrophus (strain SIP3-4)</name>
    <dbReference type="NCBI Taxonomy" id="582744"/>
    <lineage>
        <taxon>Bacteria</taxon>
        <taxon>Pseudomonadati</taxon>
        <taxon>Pseudomonadota</taxon>
        <taxon>Betaproteobacteria</taxon>
        <taxon>Nitrosomonadales</taxon>
        <taxon>Methylophilaceae</taxon>
        <taxon>Methylovorus</taxon>
    </lineage>
</organism>
<dbReference type="OrthoDB" id="8534137at2"/>
<keyword evidence="1" id="KW-0472">Membrane</keyword>